<protein>
    <submittedName>
        <fullName evidence="3">DUF1311 domain-containing protein</fullName>
    </submittedName>
</protein>
<dbReference type="InterPro" id="IPR009739">
    <property type="entry name" value="LprI-like_N"/>
</dbReference>
<organism evidence="3 4">
    <name type="scientific">Escherichia coli</name>
    <dbReference type="NCBI Taxonomy" id="562"/>
    <lineage>
        <taxon>Bacteria</taxon>
        <taxon>Pseudomonadati</taxon>
        <taxon>Pseudomonadota</taxon>
        <taxon>Gammaproteobacteria</taxon>
        <taxon>Enterobacterales</taxon>
        <taxon>Enterobacteriaceae</taxon>
        <taxon>Escherichia</taxon>
    </lineage>
</organism>
<keyword evidence="1" id="KW-0732">Signal</keyword>
<proteinExistence type="predicted"/>
<dbReference type="Proteomes" id="UP000437875">
    <property type="component" value="Unassembled WGS sequence"/>
</dbReference>
<sequence length="133" mass="15442">MKVKNKALVLLLLIPCFTNATLTDYTKIETDCRKENQDINNSVVMGCADLASDAAKKDMNIVYQKIYKIIQTRETPDITRKFEVSQRNWITLRENWCDVQGFIIGTPMYSVCRMDMNISRVNELNDLLEQLQE</sequence>
<comment type="caution">
    <text evidence="3">The sequence shown here is derived from an EMBL/GenBank/DDBJ whole genome shotgun (WGS) entry which is preliminary data.</text>
</comment>
<evidence type="ECO:0000259" key="2">
    <source>
        <dbReference type="Pfam" id="PF07007"/>
    </source>
</evidence>
<gene>
    <name evidence="3" type="ORF">GP711_07870</name>
</gene>
<feature type="domain" description="Lysozyme inhibitor LprI-like N-terminal" evidence="2">
    <location>
        <begin position="32"/>
        <end position="124"/>
    </location>
</feature>
<dbReference type="EMBL" id="WSGM01000003">
    <property type="protein sequence ID" value="KAE9733702.1"/>
    <property type="molecule type" value="Genomic_DNA"/>
</dbReference>
<dbReference type="Pfam" id="PF07007">
    <property type="entry name" value="LprI"/>
    <property type="match status" value="1"/>
</dbReference>
<dbReference type="AlphaFoldDB" id="A0A454XFB3"/>
<feature type="chain" id="PRO_5044399313" evidence="1">
    <location>
        <begin position="21"/>
        <end position="133"/>
    </location>
</feature>
<name>A0A454XFB3_ECOLX</name>
<dbReference type="RefSeq" id="WP_089581383.1">
    <property type="nucleotide sequence ID" value="NZ_JAOQDH010000061.1"/>
</dbReference>
<accession>A0A454XFB3</accession>
<evidence type="ECO:0000313" key="3">
    <source>
        <dbReference type="EMBL" id="KAE9733702.1"/>
    </source>
</evidence>
<feature type="signal peptide" evidence="1">
    <location>
        <begin position="1"/>
        <end position="20"/>
    </location>
</feature>
<reference evidence="3 4" key="1">
    <citation type="submission" date="2019-10" db="EMBL/GenBank/DDBJ databases">
        <title>Antimicrobial-resistant enteric bacteria are widely distributed amongst people, animals and the environment in northern Tanzania.</title>
        <authorList>
            <person name="Subbiah M."/>
            <person name="Call D.R."/>
        </authorList>
    </citation>
    <scope>NUCLEOTIDE SEQUENCE [LARGE SCALE GENOMIC DNA]</scope>
    <source>
        <strain evidence="3 4">TzEc067</strain>
    </source>
</reference>
<evidence type="ECO:0000313" key="4">
    <source>
        <dbReference type="Proteomes" id="UP000437875"/>
    </source>
</evidence>
<dbReference type="Gene3D" id="1.20.1270.180">
    <property type="match status" value="1"/>
</dbReference>
<evidence type="ECO:0000256" key="1">
    <source>
        <dbReference type="SAM" id="SignalP"/>
    </source>
</evidence>